<feature type="transmembrane region" description="Helical" evidence="2">
    <location>
        <begin position="7"/>
        <end position="29"/>
    </location>
</feature>
<dbReference type="Pfam" id="PF07963">
    <property type="entry name" value="N_methyl"/>
    <property type="match status" value="1"/>
</dbReference>
<dbReference type="PROSITE" id="PS00409">
    <property type="entry name" value="PROKAR_NTER_METHYL"/>
    <property type="match status" value="1"/>
</dbReference>
<feature type="compositionally biased region" description="Low complexity" evidence="1">
    <location>
        <begin position="164"/>
        <end position="175"/>
    </location>
</feature>
<evidence type="ECO:0008006" key="5">
    <source>
        <dbReference type="Google" id="ProtNLM"/>
    </source>
</evidence>
<protein>
    <recommendedName>
        <fullName evidence="5">Type II secretion system protein GspG C-terminal domain-containing protein</fullName>
    </recommendedName>
</protein>
<sequence length="309" mass="33410">MRKGVTLIELLIVISILVILAVIFAMVFIGPAARARDSGRLYDSDRLRKNLEIYRSENDKYPESDEWKSLEEVTESDPFYQAMITYLKNIPRDPFYGQVKDGKPYSFQYKTTNNGDCYKIHIEMEKRVPYEISGACGGDIAYIAPAPSGGGPSSSPGPSGGGSSPSPSTTPAPSDGGDDGGGDQFERCIEGSPDADIGWILADNIAYLDKGVVSGLANDCSGLVLTVVLSGDLICDDGPCYDESCYGAGNPGHCYNDGWGVGADPELGRASSIIPNDGDNNNRTMVDFDPDVWIPPVEWVELYLDYQIE</sequence>
<feature type="region of interest" description="Disordered" evidence="1">
    <location>
        <begin position="147"/>
        <end position="188"/>
    </location>
</feature>
<name>A0A1F5HFD0_9BACT</name>
<dbReference type="SUPFAM" id="SSF54523">
    <property type="entry name" value="Pili subunits"/>
    <property type="match status" value="1"/>
</dbReference>
<keyword evidence="2" id="KW-0812">Transmembrane</keyword>
<dbReference type="NCBIfam" id="TIGR02532">
    <property type="entry name" value="IV_pilin_GFxxxE"/>
    <property type="match status" value="1"/>
</dbReference>
<dbReference type="STRING" id="1797737.A2196_03460"/>
<evidence type="ECO:0000313" key="3">
    <source>
        <dbReference type="EMBL" id="OGE02894.1"/>
    </source>
</evidence>
<comment type="caution">
    <text evidence="3">The sequence shown here is derived from an EMBL/GenBank/DDBJ whole genome shotgun (WGS) entry which is preliminary data.</text>
</comment>
<dbReference type="Proteomes" id="UP000176751">
    <property type="component" value="Unassembled WGS sequence"/>
</dbReference>
<organism evidence="3 4">
    <name type="scientific">Candidatus Curtissbacteria bacterium RIFOXYA1_FULL_41_14</name>
    <dbReference type="NCBI Taxonomy" id="1797737"/>
    <lineage>
        <taxon>Bacteria</taxon>
        <taxon>Candidatus Curtissiibacteriota</taxon>
    </lineage>
</organism>
<feature type="compositionally biased region" description="Gly residues" evidence="1">
    <location>
        <begin position="148"/>
        <end position="163"/>
    </location>
</feature>
<dbReference type="AlphaFoldDB" id="A0A1F5HFD0"/>
<keyword evidence="2" id="KW-0472">Membrane</keyword>
<evidence type="ECO:0000256" key="2">
    <source>
        <dbReference type="SAM" id="Phobius"/>
    </source>
</evidence>
<dbReference type="InterPro" id="IPR045584">
    <property type="entry name" value="Pilin-like"/>
</dbReference>
<reference evidence="3 4" key="1">
    <citation type="journal article" date="2016" name="Nat. Commun.">
        <title>Thousands of microbial genomes shed light on interconnected biogeochemical processes in an aquifer system.</title>
        <authorList>
            <person name="Anantharaman K."/>
            <person name="Brown C.T."/>
            <person name="Hug L.A."/>
            <person name="Sharon I."/>
            <person name="Castelle C.J."/>
            <person name="Probst A.J."/>
            <person name="Thomas B.C."/>
            <person name="Singh A."/>
            <person name="Wilkins M.J."/>
            <person name="Karaoz U."/>
            <person name="Brodie E.L."/>
            <person name="Williams K.H."/>
            <person name="Hubbard S.S."/>
            <person name="Banfield J.F."/>
        </authorList>
    </citation>
    <scope>NUCLEOTIDE SEQUENCE [LARGE SCALE GENOMIC DNA]</scope>
</reference>
<accession>A0A1F5HFD0</accession>
<proteinExistence type="predicted"/>
<evidence type="ECO:0000256" key="1">
    <source>
        <dbReference type="SAM" id="MobiDB-lite"/>
    </source>
</evidence>
<gene>
    <name evidence="3" type="ORF">A2196_03460</name>
</gene>
<dbReference type="InterPro" id="IPR012902">
    <property type="entry name" value="N_methyl_site"/>
</dbReference>
<dbReference type="Gene3D" id="3.30.700.10">
    <property type="entry name" value="Glycoprotein, Type 4 Pilin"/>
    <property type="match status" value="1"/>
</dbReference>
<keyword evidence="2" id="KW-1133">Transmembrane helix</keyword>
<evidence type="ECO:0000313" key="4">
    <source>
        <dbReference type="Proteomes" id="UP000176751"/>
    </source>
</evidence>
<dbReference type="EMBL" id="MFCA01000007">
    <property type="protein sequence ID" value="OGE02894.1"/>
    <property type="molecule type" value="Genomic_DNA"/>
</dbReference>